<dbReference type="Proteomes" id="UP000765509">
    <property type="component" value="Unassembled WGS sequence"/>
</dbReference>
<evidence type="ECO:0008006" key="3">
    <source>
        <dbReference type="Google" id="ProtNLM"/>
    </source>
</evidence>
<dbReference type="SUPFAM" id="SSF53098">
    <property type="entry name" value="Ribonuclease H-like"/>
    <property type="match status" value="1"/>
</dbReference>
<accession>A0A9Q3BEK6</accession>
<evidence type="ECO:0000313" key="1">
    <source>
        <dbReference type="EMBL" id="MBW0464039.1"/>
    </source>
</evidence>
<dbReference type="EMBL" id="AVOT02000686">
    <property type="protein sequence ID" value="MBW0464039.1"/>
    <property type="molecule type" value="Genomic_DNA"/>
</dbReference>
<evidence type="ECO:0000313" key="2">
    <source>
        <dbReference type="Proteomes" id="UP000765509"/>
    </source>
</evidence>
<dbReference type="InterPro" id="IPR012337">
    <property type="entry name" value="RNaseH-like_sf"/>
</dbReference>
<reference evidence="1" key="1">
    <citation type="submission" date="2021-03" db="EMBL/GenBank/DDBJ databases">
        <title>Draft genome sequence of rust myrtle Austropuccinia psidii MF-1, a brazilian biotype.</title>
        <authorList>
            <person name="Quecine M.C."/>
            <person name="Pachon D.M.R."/>
            <person name="Bonatelli M.L."/>
            <person name="Correr F.H."/>
            <person name="Franceschini L.M."/>
            <person name="Leite T.F."/>
            <person name="Margarido G.R.A."/>
            <person name="Almeida C.A."/>
            <person name="Ferrarezi J.A."/>
            <person name="Labate C.A."/>
        </authorList>
    </citation>
    <scope>NUCLEOTIDE SEQUENCE</scope>
    <source>
        <strain evidence="1">MF-1</strain>
    </source>
</reference>
<dbReference type="Gene3D" id="3.30.420.10">
    <property type="entry name" value="Ribonuclease H-like superfamily/Ribonuclease H"/>
    <property type="match status" value="1"/>
</dbReference>
<dbReference type="AlphaFoldDB" id="A0A9Q3BEK6"/>
<dbReference type="InterPro" id="IPR036397">
    <property type="entry name" value="RNaseH_sf"/>
</dbReference>
<protein>
    <recommendedName>
        <fullName evidence="3">Integrase catalytic domain-containing protein</fullName>
    </recommendedName>
</protein>
<dbReference type="GO" id="GO:0003676">
    <property type="term" value="F:nucleic acid binding"/>
    <property type="evidence" value="ECO:0007669"/>
    <property type="project" value="InterPro"/>
</dbReference>
<proteinExistence type="predicted"/>
<sequence length="140" mass="16464">MDWVTELPTSADKSYNYCLGIVDRYRKTPIFLRGHKYDTSIDDALLLWSRVISHAILFNNTISHTGPKFTSALWINIHRFFWTKLSFPTKYHPQTDVLEERMIQNLENVVRRFCSYGLYLKYSDGVFHAWCTLIPALKLA</sequence>
<name>A0A9Q3BEK6_9BASI</name>
<gene>
    <name evidence="1" type="ORF">O181_003754</name>
</gene>
<keyword evidence="2" id="KW-1185">Reference proteome</keyword>
<organism evidence="1 2">
    <name type="scientific">Austropuccinia psidii MF-1</name>
    <dbReference type="NCBI Taxonomy" id="1389203"/>
    <lineage>
        <taxon>Eukaryota</taxon>
        <taxon>Fungi</taxon>
        <taxon>Dikarya</taxon>
        <taxon>Basidiomycota</taxon>
        <taxon>Pucciniomycotina</taxon>
        <taxon>Pucciniomycetes</taxon>
        <taxon>Pucciniales</taxon>
        <taxon>Sphaerophragmiaceae</taxon>
        <taxon>Austropuccinia</taxon>
    </lineage>
</organism>
<comment type="caution">
    <text evidence="1">The sequence shown here is derived from an EMBL/GenBank/DDBJ whole genome shotgun (WGS) entry which is preliminary data.</text>
</comment>
<dbReference type="OrthoDB" id="2273864at2759"/>